<dbReference type="AlphaFoldDB" id="A0A6H1TU10"/>
<dbReference type="Proteomes" id="UP000500857">
    <property type="component" value="Chromosome"/>
</dbReference>
<proteinExistence type="predicted"/>
<reference evidence="1 2" key="1">
    <citation type="submission" date="2020-04" db="EMBL/GenBank/DDBJ databases">
        <authorList>
            <person name="Basu S."/>
            <person name="Maruthanayagam V."/>
            <person name="Chakraborty S."/>
            <person name="Pramanik A."/>
            <person name="Mukherjee J."/>
            <person name="Brink B."/>
        </authorList>
    </citation>
    <scope>NUCLEOTIDE SEQUENCE [LARGE SCALE GENOMIC DNA]</scope>
    <source>
        <strain evidence="1 2">AP17</strain>
    </source>
</reference>
<evidence type="ECO:0000313" key="2">
    <source>
        <dbReference type="Proteomes" id="UP000500857"/>
    </source>
</evidence>
<organism evidence="1 2">
    <name type="scientific">Oxynema aestuarii AP17</name>
    <dbReference type="NCBI Taxonomy" id="2064643"/>
    <lineage>
        <taxon>Bacteria</taxon>
        <taxon>Bacillati</taxon>
        <taxon>Cyanobacteriota</taxon>
        <taxon>Cyanophyceae</taxon>
        <taxon>Oscillatoriophycideae</taxon>
        <taxon>Oscillatoriales</taxon>
        <taxon>Oscillatoriaceae</taxon>
        <taxon>Oxynema</taxon>
        <taxon>Oxynema aestuarii</taxon>
    </lineage>
</organism>
<keyword evidence="2" id="KW-1185">Reference proteome</keyword>
<name>A0A6H1TU10_9CYAN</name>
<gene>
    <name evidence="1" type="ORF">HCG48_03120</name>
</gene>
<protein>
    <submittedName>
        <fullName evidence="1">Acetyltransferase</fullName>
    </submittedName>
</protein>
<sequence>MFLKEKSTGDLVEVMRIEDVYDPCLSEIMGRTHAGEEIQDPTTFTKAELIFPSGEALPRCWIDPEYAMLKARAQSFVIQVS</sequence>
<dbReference type="GO" id="GO:0016740">
    <property type="term" value="F:transferase activity"/>
    <property type="evidence" value="ECO:0007669"/>
    <property type="project" value="UniProtKB-KW"/>
</dbReference>
<dbReference type="EMBL" id="CP051167">
    <property type="protein sequence ID" value="QIZ69696.1"/>
    <property type="molecule type" value="Genomic_DNA"/>
</dbReference>
<dbReference type="RefSeq" id="WP_168567853.1">
    <property type="nucleotide sequence ID" value="NZ_CP051167.1"/>
</dbReference>
<keyword evidence="1" id="KW-0808">Transferase</keyword>
<dbReference type="KEGG" id="oxy:HCG48_03120"/>
<accession>A0A6H1TU10</accession>
<evidence type="ECO:0000313" key="1">
    <source>
        <dbReference type="EMBL" id="QIZ69696.1"/>
    </source>
</evidence>